<evidence type="ECO:0000259" key="3">
    <source>
        <dbReference type="Pfam" id="PF21922"/>
    </source>
</evidence>
<organism evidence="4 5">
    <name type="scientific">Rubrobacter taiwanensis</name>
    <dbReference type="NCBI Taxonomy" id="185139"/>
    <lineage>
        <taxon>Bacteria</taxon>
        <taxon>Bacillati</taxon>
        <taxon>Actinomycetota</taxon>
        <taxon>Rubrobacteria</taxon>
        <taxon>Rubrobacterales</taxon>
        <taxon>Rubrobacteraceae</taxon>
        <taxon>Rubrobacter</taxon>
    </lineage>
</organism>
<keyword evidence="5" id="KW-1185">Reference proteome</keyword>
<feature type="transmembrane region" description="Helical" evidence="1">
    <location>
        <begin position="7"/>
        <end position="26"/>
    </location>
</feature>
<evidence type="ECO:0000259" key="2">
    <source>
        <dbReference type="Pfam" id="PF00905"/>
    </source>
</evidence>
<keyword evidence="1" id="KW-0472">Membrane</keyword>
<dbReference type="EMBL" id="SKBU01000020">
    <property type="protein sequence ID" value="TCJ15891.1"/>
    <property type="molecule type" value="Genomic_DNA"/>
</dbReference>
<dbReference type="InterPro" id="IPR054120">
    <property type="entry name" value="PBPA_dimer"/>
</dbReference>
<name>A0A4R1BFF4_9ACTN</name>
<proteinExistence type="predicted"/>
<comment type="caution">
    <text evidence="4">The sequence shown here is derived from an EMBL/GenBank/DDBJ whole genome shotgun (WGS) entry which is preliminary data.</text>
</comment>
<dbReference type="SUPFAM" id="SSF56601">
    <property type="entry name" value="beta-lactamase/transpeptidase-like"/>
    <property type="match status" value="1"/>
</dbReference>
<dbReference type="GO" id="GO:0071972">
    <property type="term" value="F:peptidoglycan L,D-transpeptidase activity"/>
    <property type="evidence" value="ECO:0007669"/>
    <property type="project" value="TreeGrafter"/>
</dbReference>
<dbReference type="Gene3D" id="3.40.710.10">
    <property type="entry name" value="DD-peptidase/beta-lactamase superfamily"/>
    <property type="match status" value="1"/>
</dbReference>
<evidence type="ECO:0000256" key="1">
    <source>
        <dbReference type="SAM" id="Phobius"/>
    </source>
</evidence>
<dbReference type="InterPro" id="IPR001460">
    <property type="entry name" value="PCN-bd_Tpept"/>
</dbReference>
<dbReference type="PANTHER" id="PTHR30627:SF24">
    <property type="entry name" value="PENICILLIN-BINDING PROTEIN 4B"/>
    <property type="match status" value="1"/>
</dbReference>
<dbReference type="Gene3D" id="3.90.1310.10">
    <property type="entry name" value="Penicillin-binding protein 2a (Domain 2)"/>
    <property type="match status" value="1"/>
</dbReference>
<dbReference type="GO" id="GO:0071555">
    <property type="term" value="P:cell wall organization"/>
    <property type="evidence" value="ECO:0007669"/>
    <property type="project" value="TreeGrafter"/>
</dbReference>
<reference evidence="4 5" key="1">
    <citation type="submission" date="2019-03" db="EMBL/GenBank/DDBJ databases">
        <title>Whole genome sequence of a novel Rubrobacter taiwanensis strain, isolated from Yellowstone National Park.</title>
        <authorList>
            <person name="Freed S."/>
            <person name="Ramaley R.F."/>
            <person name="Kyndt J.A."/>
        </authorList>
    </citation>
    <scope>NUCLEOTIDE SEQUENCE [LARGE SCALE GENOMIC DNA]</scope>
    <source>
        <strain evidence="4 5">Yellowstone</strain>
    </source>
</reference>
<evidence type="ECO:0000313" key="4">
    <source>
        <dbReference type="EMBL" id="TCJ15891.1"/>
    </source>
</evidence>
<dbReference type="Pfam" id="PF21922">
    <property type="entry name" value="PBP_dimer_2"/>
    <property type="match status" value="1"/>
</dbReference>
<dbReference type="RefSeq" id="WP_132692082.1">
    <property type="nucleotide sequence ID" value="NZ_SKBU01000020.1"/>
</dbReference>
<dbReference type="SUPFAM" id="SSF56519">
    <property type="entry name" value="Penicillin binding protein dimerisation domain"/>
    <property type="match status" value="1"/>
</dbReference>
<protein>
    <submittedName>
        <fullName evidence="4">Penicillin-binding protein 2</fullName>
    </submittedName>
</protein>
<keyword evidence="1" id="KW-0812">Transmembrane</keyword>
<keyword evidence="1" id="KW-1133">Transmembrane helix</keyword>
<gene>
    <name evidence="4" type="ORF">E0L93_11580</name>
</gene>
<accession>A0A4R1BFF4</accession>
<dbReference type="OrthoDB" id="9766847at2"/>
<dbReference type="AlphaFoldDB" id="A0A4R1BFF4"/>
<dbReference type="InterPro" id="IPR036138">
    <property type="entry name" value="PBP_dimer_sf"/>
</dbReference>
<dbReference type="PANTHER" id="PTHR30627">
    <property type="entry name" value="PEPTIDOGLYCAN D,D-TRANSPEPTIDASE"/>
    <property type="match status" value="1"/>
</dbReference>
<sequence length="476" mass="50521">MNTQLRLLFYTFTAMFVALIGVLAYWQVYARESLANNPHNGLQTQREVQVPRGLITASDGTVLARSVPSGENSYDRVYPEGAVYAPVVGYWSTRYGATGIEIGMNTELSGRGEPATLDELINQLSGRPQGGNNVELTLDPELQRLAYERLAASATGRGSAVAIDPQTGEILALVSHPSYDPNNIDETFPELQRAENSPLLNRATQGLYIPGSVFKVITAAAALEAGVSPSRSFVDTGSYTAGGFRVTNYGGASYGAQDFAHALALSINTIFAQIAVEEVGAQALAQKALEFGFGDGYEDFVLPVAPSTLGEPPSEWDAALLASNGFGQGTVQTNTFEMALVAATIANGGTMMQPQLVNEVRSQDGIILDRATPQTRNRVMPSEQARQLTSMMELVMTEGTAQSGQLPGVEIAGKTGTAETGSGPPHSWFIAFAPADDPTIAVAVLVENGGDGESAALPIARDMIRTHLEDRNEDQG</sequence>
<evidence type="ECO:0000313" key="5">
    <source>
        <dbReference type="Proteomes" id="UP000295244"/>
    </source>
</evidence>
<dbReference type="Pfam" id="PF00905">
    <property type="entry name" value="Transpeptidase"/>
    <property type="match status" value="1"/>
</dbReference>
<feature type="domain" description="Penicillin binding protein A dimerisation" evidence="3">
    <location>
        <begin position="52"/>
        <end position="134"/>
    </location>
</feature>
<dbReference type="Proteomes" id="UP000295244">
    <property type="component" value="Unassembled WGS sequence"/>
</dbReference>
<dbReference type="InterPro" id="IPR012338">
    <property type="entry name" value="Beta-lactam/transpept-like"/>
</dbReference>
<dbReference type="InterPro" id="IPR050515">
    <property type="entry name" value="Beta-lactam/transpept"/>
</dbReference>
<dbReference type="GO" id="GO:0008658">
    <property type="term" value="F:penicillin binding"/>
    <property type="evidence" value="ECO:0007669"/>
    <property type="project" value="InterPro"/>
</dbReference>
<dbReference type="GO" id="GO:0005886">
    <property type="term" value="C:plasma membrane"/>
    <property type="evidence" value="ECO:0007669"/>
    <property type="project" value="TreeGrafter"/>
</dbReference>
<feature type="domain" description="Penicillin-binding protein transpeptidase" evidence="2">
    <location>
        <begin position="158"/>
        <end position="464"/>
    </location>
</feature>